<evidence type="ECO:0000313" key="3">
    <source>
        <dbReference type="EMBL" id="KAH3851307.1"/>
    </source>
</evidence>
<feature type="region of interest" description="Disordered" evidence="1">
    <location>
        <begin position="508"/>
        <end position="527"/>
    </location>
</feature>
<dbReference type="InterPro" id="IPR011009">
    <property type="entry name" value="Kinase-like_dom_sf"/>
</dbReference>
<dbReference type="SUPFAM" id="SSF56112">
    <property type="entry name" value="Protein kinase-like (PK-like)"/>
    <property type="match status" value="1"/>
</dbReference>
<dbReference type="SMART" id="SM00745">
    <property type="entry name" value="MIT"/>
    <property type="match status" value="1"/>
</dbReference>
<feature type="compositionally biased region" description="Basic and acidic residues" evidence="1">
    <location>
        <begin position="508"/>
        <end position="517"/>
    </location>
</feature>
<dbReference type="GO" id="GO:0004672">
    <property type="term" value="F:protein kinase activity"/>
    <property type="evidence" value="ECO:0007669"/>
    <property type="project" value="InterPro"/>
</dbReference>
<proteinExistence type="predicted"/>
<dbReference type="InterPro" id="IPR000719">
    <property type="entry name" value="Prot_kinase_dom"/>
</dbReference>
<evidence type="ECO:0000256" key="1">
    <source>
        <dbReference type="SAM" id="MobiDB-lite"/>
    </source>
</evidence>
<feature type="compositionally biased region" description="Low complexity" evidence="1">
    <location>
        <begin position="552"/>
        <end position="566"/>
    </location>
</feature>
<dbReference type="EMBL" id="JAIWYP010000003">
    <property type="protein sequence ID" value="KAH3851307.1"/>
    <property type="molecule type" value="Genomic_DNA"/>
</dbReference>
<name>A0A9D4L671_DREPO</name>
<evidence type="ECO:0000259" key="2">
    <source>
        <dbReference type="PROSITE" id="PS50011"/>
    </source>
</evidence>
<dbReference type="PANTHER" id="PTHR15508:SF8">
    <property type="entry name" value="LD24550P"/>
    <property type="match status" value="1"/>
</dbReference>
<dbReference type="SUPFAM" id="SSF116846">
    <property type="entry name" value="MIT domain"/>
    <property type="match status" value="1"/>
</dbReference>
<dbReference type="InterPro" id="IPR036181">
    <property type="entry name" value="MIT_dom_sf"/>
</dbReference>
<feature type="domain" description="Protein kinase" evidence="2">
    <location>
        <begin position="553"/>
        <end position="827"/>
    </location>
</feature>
<dbReference type="Gene3D" id="1.20.58.80">
    <property type="entry name" value="Phosphotransferase system, lactose/cellobiose-type IIA subunit"/>
    <property type="match status" value="1"/>
</dbReference>
<dbReference type="PANTHER" id="PTHR15508">
    <property type="entry name" value="RIBOSOMAL PROTEIN S6 KINASE"/>
    <property type="match status" value="1"/>
</dbReference>
<keyword evidence="4" id="KW-1185">Reference proteome</keyword>
<dbReference type="Gene3D" id="3.30.200.20">
    <property type="entry name" value="Phosphorylase Kinase, domain 1"/>
    <property type="match status" value="1"/>
</dbReference>
<dbReference type="Pfam" id="PF04212">
    <property type="entry name" value="MIT"/>
    <property type="match status" value="1"/>
</dbReference>
<dbReference type="PROSITE" id="PS50011">
    <property type="entry name" value="PROTEIN_KINASE_DOM"/>
    <property type="match status" value="1"/>
</dbReference>
<feature type="region of interest" description="Disordered" evidence="1">
    <location>
        <begin position="453"/>
        <end position="478"/>
    </location>
</feature>
<dbReference type="AlphaFoldDB" id="A0A9D4L671"/>
<dbReference type="InterPro" id="IPR007330">
    <property type="entry name" value="MIT_dom"/>
</dbReference>
<dbReference type="Gene3D" id="1.10.510.10">
    <property type="entry name" value="Transferase(Phosphotransferase) domain 1"/>
    <property type="match status" value="1"/>
</dbReference>
<organism evidence="3 4">
    <name type="scientific">Dreissena polymorpha</name>
    <name type="common">Zebra mussel</name>
    <name type="synonym">Mytilus polymorpha</name>
    <dbReference type="NCBI Taxonomy" id="45954"/>
    <lineage>
        <taxon>Eukaryota</taxon>
        <taxon>Metazoa</taxon>
        <taxon>Spiralia</taxon>
        <taxon>Lophotrochozoa</taxon>
        <taxon>Mollusca</taxon>
        <taxon>Bivalvia</taxon>
        <taxon>Autobranchia</taxon>
        <taxon>Heteroconchia</taxon>
        <taxon>Euheterodonta</taxon>
        <taxon>Imparidentia</taxon>
        <taxon>Neoheterodontei</taxon>
        <taxon>Myida</taxon>
        <taxon>Dreissenoidea</taxon>
        <taxon>Dreissenidae</taxon>
        <taxon>Dreissena</taxon>
    </lineage>
</organism>
<comment type="caution">
    <text evidence="3">The sequence shown here is derived from an EMBL/GenBank/DDBJ whole genome shotgun (WGS) entry which is preliminary data.</text>
</comment>
<dbReference type="InterPro" id="IPR051866">
    <property type="entry name" value="Intracell_Sig-Traffick_Protein"/>
</dbReference>
<sequence length="837" mass="93278">MDLGSAGDYIHLAARQICLAQEFEANGEFEQAFATYKSCVGILLQGVQVDQNKGRRDAVRRKTAQYLMKAEELYNRHLAKDVSDDHRWAMDSTLSPSTEVDPALTFLRAPASDLKKFKVLGTINKVILVLDKSTEETFVIKRVYKCSKGHNSKQNILPTLCPYMVNLHKFYETSNAVYLLLQYASGGKLWNYVGAYLRAAQEQNREGGTAGPGINENTPRQDFQNVYTGYKEHHDSNKRKSFLEAKPGLKAEEITKGGNTKLVDKVAFSKESDTVELNQQRLSPVKDLSVSDFQFDVTNKLETYSVDISDLIADSNQVSAIDVIPETSQSTTKTHVQYNRYTSFSSEENVEIENDSCSSIERQPSGGANFNDILEKNTKKAGLENFSINSFDSGDGITRVDSNMSENIEAIQEVNENSCDIDVFSCDIQHNPEYARNNDIDFTFGNVETSTGIKHSNQATHDHEQKNGNNSNKLEDGVETDTELDIVRNSKELLKAVERTLSQIDCDEKTRKDHDVPKTNGTQQVNNDKLTNAVSAALGMMGPSIYDLQCHGDSSNSQSDSGSGSRSLEDSQPVSLNSNYNEINKSALVINEILSTVDTANNEGKDETRSRTSSDIILNRKLSLNRLNSAEFSRSASTDTEARSPTKTRQRTISMMFEQLDLTSQTSEQVKIPESFIRRWAAEMIVAVSRLHALGIICRELKPDNILLGDHGHATLTYFCQINQVPKSLDFEAVGNFYVAPEVIGISGYTETCDWWSLGALLYELLVGRSLLSCHPGGITSHTQLYMPDHLSQEAQSLLQQLLVFNPRERLGAGLHGVVEIKTHPFFNGIDWNSMDM</sequence>
<dbReference type="SMART" id="SM00220">
    <property type="entry name" value="S_TKc"/>
    <property type="match status" value="1"/>
</dbReference>
<dbReference type="Proteomes" id="UP000828390">
    <property type="component" value="Unassembled WGS sequence"/>
</dbReference>
<gene>
    <name evidence="3" type="ORF">DPMN_093787</name>
</gene>
<reference evidence="3" key="2">
    <citation type="submission" date="2020-11" db="EMBL/GenBank/DDBJ databases">
        <authorList>
            <person name="McCartney M.A."/>
            <person name="Auch B."/>
            <person name="Kono T."/>
            <person name="Mallez S."/>
            <person name="Becker A."/>
            <person name="Gohl D.M."/>
            <person name="Silverstein K.A.T."/>
            <person name="Koren S."/>
            <person name="Bechman K.B."/>
            <person name="Herman A."/>
            <person name="Abrahante J.E."/>
            <person name="Garbe J."/>
        </authorList>
    </citation>
    <scope>NUCLEOTIDE SEQUENCE</scope>
    <source>
        <strain evidence="3">Duluth1</strain>
        <tissue evidence="3">Whole animal</tissue>
    </source>
</reference>
<dbReference type="Pfam" id="PF00069">
    <property type="entry name" value="Pkinase"/>
    <property type="match status" value="1"/>
</dbReference>
<evidence type="ECO:0000313" key="4">
    <source>
        <dbReference type="Proteomes" id="UP000828390"/>
    </source>
</evidence>
<feature type="region of interest" description="Disordered" evidence="1">
    <location>
        <begin position="548"/>
        <end position="577"/>
    </location>
</feature>
<reference evidence="3" key="1">
    <citation type="journal article" date="2019" name="bioRxiv">
        <title>The Genome of the Zebra Mussel, Dreissena polymorpha: A Resource for Invasive Species Research.</title>
        <authorList>
            <person name="McCartney M.A."/>
            <person name="Auch B."/>
            <person name="Kono T."/>
            <person name="Mallez S."/>
            <person name="Zhang Y."/>
            <person name="Obille A."/>
            <person name="Becker A."/>
            <person name="Abrahante J.E."/>
            <person name="Garbe J."/>
            <person name="Badalamenti J.P."/>
            <person name="Herman A."/>
            <person name="Mangelson H."/>
            <person name="Liachko I."/>
            <person name="Sullivan S."/>
            <person name="Sone E.D."/>
            <person name="Koren S."/>
            <person name="Silverstein K.A.T."/>
            <person name="Beckman K.B."/>
            <person name="Gohl D.M."/>
        </authorList>
    </citation>
    <scope>NUCLEOTIDE SEQUENCE</scope>
    <source>
        <strain evidence="3">Duluth1</strain>
        <tissue evidence="3">Whole animal</tissue>
    </source>
</reference>
<protein>
    <recommendedName>
        <fullName evidence="2">Protein kinase domain-containing protein</fullName>
    </recommendedName>
</protein>
<dbReference type="CDD" id="cd02677">
    <property type="entry name" value="MIT_SNX15"/>
    <property type="match status" value="1"/>
</dbReference>
<accession>A0A9D4L671</accession>
<dbReference type="GO" id="GO:0005524">
    <property type="term" value="F:ATP binding"/>
    <property type="evidence" value="ECO:0007669"/>
    <property type="project" value="InterPro"/>
</dbReference>